<protein>
    <recommendedName>
        <fullName evidence="3">EF-hand domain-containing protein</fullName>
    </recommendedName>
</protein>
<dbReference type="GO" id="GO:0016460">
    <property type="term" value="C:myosin II complex"/>
    <property type="evidence" value="ECO:0007669"/>
    <property type="project" value="TreeGrafter"/>
</dbReference>
<dbReference type="AlphaFoldDB" id="A0A8H7PN57"/>
<organism evidence="4 5">
    <name type="scientific">Mortierella isabellina</name>
    <name type="common">Filamentous fungus</name>
    <name type="synonym">Umbelopsis isabellina</name>
    <dbReference type="NCBI Taxonomy" id="91625"/>
    <lineage>
        <taxon>Eukaryota</taxon>
        <taxon>Fungi</taxon>
        <taxon>Fungi incertae sedis</taxon>
        <taxon>Mucoromycota</taxon>
        <taxon>Mucoromycotina</taxon>
        <taxon>Umbelopsidomycetes</taxon>
        <taxon>Umbelopsidales</taxon>
        <taxon>Umbelopsidaceae</taxon>
        <taxon>Umbelopsis</taxon>
    </lineage>
</organism>
<comment type="caution">
    <text evidence="4">The sequence shown here is derived from an EMBL/GenBank/DDBJ whole genome shotgun (WGS) entry which is preliminary data.</text>
</comment>
<evidence type="ECO:0000259" key="3">
    <source>
        <dbReference type="PROSITE" id="PS50222"/>
    </source>
</evidence>
<keyword evidence="1" id="KW-0677">Repeat</keyword>
<dbReference type="Proteomes" id="UP000654370">
    <property type="component" value="Unassembled WGS sequence"/>
</dbReference>
<dbReference type="PROSITE" id="PS50222">
    <property type="entry name" value="EF_HAND_2"/>
    <property type="match status" value="3"/>
</dbReference>
<feature type="domain" description="EF-hand" evidence="3">
    <location>
        <begin position="82"/>
        <end position="117"/>
    </location>
</feature>
<name>A0A8H7PN57_MORIS</name>
<dbReference type="InterPro" id="IPR050230">
    <property type="entry name" value="CALM/Myosin/TropC-like"/>
</dbReference>
<feature type="domain" description="EF-hand" evidence="3">
    <location>
        <begin position="118"/>
        <end position="150"/>
    </location>
</feature>
<dbReference type="CDD" id="cd00051">
    <property type="entry name" value="EFh"/>
    <property type="match status" value="1"/>
</dbReference>
<dbReference type="SMART" id="SM00054">
    <property type="entry name" value="EFh"/>
    <property type="match status" value="4"/>
</dbReference>
<sequence length="150" mass="16844">MTISTEERESLREIFKIFDKDGDGTVSTSEFTQVLEHLGVRAGESEAQDILKNVGNTNKSSMNFEEFVAAVGSATNNEQAPPQDQELRDCFRAFDKNGDGRISLDELELAMKELGEDMTKEELHEMMRDGDADKDGMIDFEEFKRLLPAA</sequence>
<evidence type="ECO:0000256" key="2">
    <source>
        <dbReference type="ARBA" id="ARBA00022837"/>
    </source>
</evidence>
<dbReference type="EMBL" id="JAEPQZ010000009">
    <property type="protein sequence ID" value="KAG2177162.1"/>
    <property type="molecule type" value="Genomic_DNA"/>
</dbReference>
<dbReference type="Pfam" id="PF13499">
    <property type="entry name" value="EF-hand_7"/>
    <property type="match status" value="2"/>
</dbReference>
<gene>
    <name evidence="4" type="ORF">INT43_007819</name>
</gene>
<dbReference type="OrthoDB" id="26525at2759"/>
<dbReference type="PANTHER" id="PTHR23048">
    <property type="entry name" value="MYOSIN LIGHT CHAIN 1, 3"/>
    <property type="match status" value="1"/>
</dbReference>
<dbReference type="Gene3D" id="1.10.238.10">
    <property type="entry name" value="EF-hand"/>
    <property type="match status" value="2"/>
</dbReference>
<keyword evidence="5" id="KW-1185">Reference proteome</keyword>
<accession>A0A8H7PN57</accession>
<dbReference type="InterPro" id="IPR011992">
    <property type="entry name" value="EF-hand-dom_pair"/>
</dbReference>
<evidence type="ECO:0000313" key="5">
    <source>
        <dbReference type="Proteomes" id="UP000654370"/>
    </source>
</evidence>
<feature type="domain" description="EF-hand" evidence="3">
    <location>
        <begin position="6"/>
        <end position="41"/>
    </location>
</feature>
<keyword evidence="2" id="KW-0106">Calcium</keyword>
<dbReference type="PROSITE" id="PS00018">
    <property type="entry name" value="EF_HAND_1"/>
    <property type="match status" value="3"/>
</dbReference>
<evidence type="ECO:0000256" key="1">
    <source>
        <dbReference type="ARBA" id="ARBA00022737"/>
    </source>
</evidence>
<dbReference type="InterPro" id="IPR018247">
    <property type="entry name" value="EF_Hand_1_Ca_BS"/>
</dbReference>
<dbReference type="PANTHER" id="PTHR23048:SF0">
    <property type="entry name" value="CALMODULIN LIKE 3"/>
    <property type="match status" value="1"/>
</dbReference>
<evidence type="ECO:0000313" key="4">
    <source>
        <dbReference type="EMBL" id="KAG2177162.1"/>
    </source>
</evidence>
<dbReference type="SUPFAM" id="SSF47473">
    <property type="entry name" value="EF-hand"/>
    <property type="match status" value="1"/>
</dbReference>
<dbReference type="GO" id="GO:0005509">
    <property type="term" value="F:calcium ion binding"/>
    <property type="evidence" value="ECO:0007669"/>
    <property type="project" value="InterPro"/>
</dbReference>
<reference evidence="4" key="1">
    <citation type="submission" date="2020-12" db="EMBL/GenBank/DDBJ databases">
        <title>Metabolic potential, ecology and presence of endohyphal bacteria is reflected in genomic diversity of Mucoromycotina.</title>
        <authorList>
            <person name="Muszewska A."/>
            <person name="Okrasinska A."/>
            <person name="Steczkiewicz K."/>
            <person name="Drgas O."/>
            <person name="Orlowska M."/>
            <person name="Perlinska-Lenart U."/>
            <person name="Aleksandrzak-Piekarczyk T."/>
            <person name="Szatraj K."/>
            <person name="Zielenkiewicz U."/>
            <person name="Pilsyk S."/>
            <person name="Malc E."/>
            <person name="Mieczkowski P."/>
            <person name="Kruszewska J.S."/>
            <person name="Biernat P."/>
            <person name="Pawlowska J."/>
        </authorList>
    </citation>
    <scope>NUCLEOTIDE SEQUENCE</scope>
    <source>
        <strain evidence="4">WA0000067209</strain>
    </source>
</reference>
<dbReference type="FunFam" id="1.10.238.10:FF:000001">
    <property type="entry name" value="Calmodulin 1"/>
    <property type="match status" value="1"/>
</dbReference>
<proteinExistence type="predicted"/>
<dbReference type="InterPro" id="IPR002048">
    <property type="entry name" value="EF_hand_dom"/>
</dbReference>